<dbReference type="InterPro" id="IPR052359">
    <property type="entry name" value="HTH-type_reg/antitoxin"/>
</dbReference>
<dbReference type="PANTHER" id="PTHR36511">
    <property type="entry name" value="MERR FAMILY BACTERIAL REGULATORY PROTEIN"/>
    <property type="match status" value="1"/>
</dbReference>
<gene>
    <name evidence="1" type="ORF">NP7_10650</name>
</gene>
<dbReference type="SUPFAM" id="SSF47413">
    <property type="entry name" value="lambda repressor-like DNA-binding domains"/>
    <property type="match status" value="1"/>
</dbReference>
<dbReference type="SMART" id="SM00530">
    <property type="entry name" value="HTH_XRE"/>
    <property type="match status" value="1"/>
</dbReference>
<dbReference type="GO" id="GO:0003677">
    <property type="term" value="F:DNA binding"/>
    <property type="evidence" value="ECO:0007669"/>
    <property type="project" value="InterPro"/>
</dbReference>
<protein>
    <submittedName>
        <fullName evidence="1">Transcriptional regulator</fullName>
    </submittedName>
</protein>
<evidence type="ECO:0000313" key="2">
    <source>
        <dbReference type="Proteomes" id="UP000229340"/>
    </source>
</evidence>
<dbReference type="RefSeq" id="WP_099808669.1">
    <property type="nucleotide sequence ID" value="NZ_CP024445.1"/>
</dbReference>
<sequence>MKTNFPKDFDVEAAVQAIIDDEPDLIAERDNLIEALNQTKAGIFARTTEISDTAQVRRKAGLSQSQFAKALGISVNTLKSWEQGQRKPSGSAQVLLKLLGKKPELIDEIAHFA</sequence>
<geneLocation type="plasmid" evidence="2">
    <name>pnp7-2</name>
</geneLocation>
<accession>A0A2D2LXS0</accession>
<keyword evidence="1" id="KW-0614">Plasmid</keyword>
<dbReference type="EMBL" id="CP024445">
    <property type="protein sequence ID" value="ATR79817.1"/>
    <property type="molecule type" value="Genomic_DNA"/>
</dbReference>
<dbReference type="InterPro" id="IPR001387">
    <property type="entry name" value="Cro/C1-type_HTH"/>
</dbReference>
<dbReference type="InterPro" id="IPR032758">
    <property type="entry name" value="MqsA/HigA-2"/>
</dbReference>
<evidence type="ECO:0000313" key="1">
    <source>
        <dbReference type="EMBL" id="ATR79817.1"/>
    </source>
</evidence>
<dbReference type="STRING" id="34062.AXE82_07160"/>
<reference evidence="2" key="1">
    <citation type="submission" date="2017-10" db="EMBL/GenBank/DDBJ databases">
        <title>Complete genome sequence of Moraxella osloensis NP7 isolated from human skin.</title>
        <authorList>
            <person name="Lee K."/>
            <person name="Lim J.Y."/>
            <person name="Hwang I."/>
        </authorList>
    </citation>
    <scope>NUCLEOTIDE SEQUENCE [LARGE SCALE GENOMIC DNA]</scope>
    <source>
        <strain evidence="2">NP7</strain>
        <plasmid evidence="2">pnp7-2</plasmid>
    </source>
</reference>
<dbReference type="Gene3D" id="1.10.260.40">
    <property type="entry name" value="lambda repressor-like DNA-binding domains"/>
    <property type="match status" value="1"/>
</dbReference>
<name>A0A2D2LXS0_FAUOS</name>
<dbReference type="Proteomes" id="UP000229340">
    <property type="component" value="Plasmid pNP7-2"/>
</dbReference>
<dbReference type="Pfam" id="PF15731">
    <property type="entry name" value="MqsA_antitoxin"/>
    <property type="match status" value="1"/>
</dbReference>
<dbReference type="PROSITE" id="PS50943">
    <property type="entry name" value="HTH_CROC1"/>
    <property type="match status" value="1"/>
</dbReference>
<dbReference type="CDD" id="cd00093">
    <property type="entry name" value="HTH_XRE"/>
    <property type="match status" value="1"/>
</dbReference>
<dbReference type="InterPro" id="IPR010982">
    <property type="entry name" value="Lambda_DNA-bd_dom_sf"/>
</dbReference>
<dbReference type="AlphaFoldDB" id="A0A2D2LXS0"/>
<organism evidence="1 2">
    <name type="scientific">Faucicola osloensis</name>
    <name type="common">Moraxella osloensis</name>
    <dbReference type="NCBI Taxonomy" id="34062"/>
    <lineage>
        <taxon>Bacteria</taxon>
        <taxon>Pseudomonadati</taxon>
        <taxon>Pseudomonadota</taxon>
        <taxon>Gammaproteobacteria</taxon>
        <taxon>Moraxellales</taxon>
        <taxon>Moraxellaceae</taxon>
        <taxon>Faucicola</taxon>
    </lineage>
</organism>
<dbReference type="PANTHER" id="PTHR36511:SF4">
    <property type="entry name" value="ANTITOXIN MQSA"/>
    <property type="match status" value="1"/>
</dbReference>
<proteinExistence type="predicted"/>